<comment type="caution">
    <text evidence="2">The sequence shown here is derived from an EMBL/GenBank/DDBJ whole genome shotgun (WGS) entry which is preliminary data.</text>
</comment>
<organism evidence="2 3">
    <name type="scientific">Arabidopsis thaliana x Arabidopsis arenosa</name>
    <dbReference type="NCBI Taxonomy" id="1240361"/>
    <lineage>
        <taxon>Eukaryota</taxon>
        <taxon>Viridiplantae</taxon>
        <taxon>Streptophyta</taxon>
        <taxon>Embryophyta</taxon>
        <taxon>Tracheophyta</taxon>
        <taxon>Spermatophyta</taxon>
        <taxon>Magnoliopsida</taxon>
        <taxon>eudicotyledons</taxon>
        <taxon>Gunneridae</taxon>
        <taxon>Pentapetalae</taxon>
        <taxon>rosids</taxon>
        <taxon>malvids</taxon>
        <taxon>Brassicales</taxon>
        <taxon>Brassicaceae</taxon>
        <taxon>Camelineae</taxon>
        <taxon>Arabidopsis</taxon>
    </lineage>
</organism>
<dbReference type="PANTHER" id="PTHR45023">
    <property type="match status" value="1"/>
</dbReference>
<reference evidence="2 3" key="1">
    <citation type="submission" date="2020-12" db="EMBL/GenBank/DDBJ databases">
        <title>Concerted genomic and epigenomic changes stabilize Arabidopsis allopolyploids.</title>
        <authorList>
            <person name="Chen Z."/>
        </authorList>
    </citation>
    <scope>NUCLEOTIDE SEQUENCE [LARGE SCALE GENOMIC DNA]</scope>
    <source>
        <strain evidence="2">Allo738</strain>
        <tissue evidence="2">Leaf</tissue>
    </source>
</reference>
<feature type="region of interest" description="Disordered" evidence="1">
    <location>
        <begin position="1"/>
        <end position="49"/>
    </location>
</feature>
<proteinExistence type="predicted"/>
<evidence type="ECO:0000256" key="1">
    <source>
        <dbReference type="SAM" id="MobiDB-lite"/>
    </source>
</evidence>
<protein>
    <recommendedName>
        <fullName evidence="4">Myb-like domain-containing protein</fullName>
    </recommendedName>
</protein>
<keyword evidence="3" id="KW-1185">Reference proteome</keyword>
<dbReference type="AlphaFoldDB" id="A0A8T2A572"/>
<gene>
    <name evidence="2" type="ORF">ISN45_Aa04g000520</name>
</gene>
<feature type="compositionally biased region" description="Polar residues" evidence="1">
    <location>
        <begin position="1"/>
        <end position="41"/>
    </location>
</feature>
<name>A0A8T2A572_9BRAS</name>
<evidence type="ECO:0000313" key="3">
    <source>
        <dbReference type="Proteomes" id="UP000694240"/>
    </source>
</evidence>
<dbReference type="PANTHER" id="PTHR45023:SF4">
    <property type="entry name" value="GLYCINE-RICH PROTEIN-RELATED"/>
    <property type="match status" value="1"/>
</dbReference>
<evidence type="ECO:0008006" key="4">
    <source>
        <dbReference type="Google" id="ProtNLM"/>
    </source>
</evidence>
<evidence type="ECO:0000313" key="2">
    <source>
        <dbReference type="EMBL" id="KAG7567152.1"/>
    </source>
</evidence>
<sequence>MASNLNFSSSQSFTNLLNSQEDNPNPLSPSQPSFSESQTPTALAREPRVRWSVPEEKALASAWLNTSKDSVVGNEQRSAAFWARVAAYYAACPAVSKLTIREANTCKQKWQKMNELVMKFAGCYEFASRTPRSGETEDDILVLAYKLYHQDQKTKFSLEHVWRILKTDQKWCNWCETKLPAKKKAKLSSVEEESLQRPIGVKAAKALAKSKGKGKSEGGAEAGSAAELQLLWEVKEKDLAAKERLSKQKLLDSLLGRSDGLSEMEIQLKNSLIQEYLSGSNVFVSENEYSGL</sequence>
<dbReference type="EMBL" id="JAEFBK010000009">
    <property type="protein sequence ID" value="KAG7567152.1"/>
    <property type="molecule type" value="Genomic_DNA"/>
</dbReference>
<accession>A0A8T2A572</accession>
<dbReference type="Proteomes" id="UP000694240">
    <property type="component" value="Chromosome 9"/>
</dbReference>